<keyword evidence="2" id="KW-0808">Transferase</keyword>
<protein>
    <submittedName>
        <fullName evidence="2">Glycosyl transferase family 2</fullName>
    </submittedName>
</protein>
<name>A0A2J0LD92_9BACT</name>
<dbReference type="Gene3D" id="3.90.550.10">
    <property type="entry name" value="Spore Coat Polysaccharide Biosynthesis Protein SpsA, Chain A"/>
    <property type="match status" value="1"/>
</dbReference>
<evidence type="ECO:0000313" key="3">
    <source>
        <dbReference type="Proteomes" id="UP000231267"/>
    </source>
</evidence>
<reference evidence="2 3" key="1">
    <citation type="submission" date="2017-09" db="EMBL/GenBank/DDBJ databases">
        <title>Depth-based differentiation of microbial function through sediment-hosted aquifers and enrichment of novel symbionts in the deep terrestrial subsurface.</title>
        <authorList>
            <person name="Probst A.J."/>
            <person name="Ladd B."/>
            <person name="Jarett J.K."/>
            <person name="Geller-Mcgrath D.E."/>
            <person name="Sieber C.M."/>
            <person name="Emerson J.B."/>
            <person name="Anantharaman K."/>
            <person name="Thomas B.C."/>
            <person name="Malmstrom R."/>
            <person name="Stieglmeier M."/>
            <person name="Klingl A."/>
            <person name="Woyke T."/>
            <person name="Ryan C.M."/>
            <person name="Banfield J.F."/>
        </authorList>
    </citation>
    <scope>NUCLEOTIDE SEQUENCE [LARGE SCALE GENOMIC DNA]</scope>
    <source>
        <strain evidence="2">CG12_big_fil_rev_8_21_14_0_65_43_15</strain>
    </source>
</reference>
<feature type="domain" description="Glycosyltransferase 2-like" evidence="1">
    <location>
        <begin position="1"/>
        <end position="156"/>
    </location>
</feature>
<accession>A0A2J0LD92</accession>
<dbReference type="AlphaFoldDB" id="A0A2J0LD92"/>
<dbReference type="PANTHER" id="PTHR48090:SF7">
    <property type="entry name" value="RFBJ PROTEIN"/>
    <property type="match status" value="1"/>
</dbReference>
<dbReference type="EMBL" id="PFGP01000139">
    <property type="protein sequence ID" value="PIW65841.1"/>
    <property type="molecule type" value="Genomic_DNA"/>
</dbReference>
<feature type="non-terminal residue" evidence="2">
    <location>
        <position position="1"/>
    </location>
</feature>
<dbReference type="InterPro" id="IPR029044">
    <property type="entry name" value="Nucleotide-diphossugar_trans"/>
</dbReference>
<organism evidence="2 3">
    <name type="scientific">Candidatus Taenaricola geysiri</name>
    <dbReference type="NCBI Taxonomy" id="1974752"/>
    <lineage>
        <taxon>Bacteria</taxon>
        <taxon>Pseudomonadati</taxon>
        <taxon>Candidatus Omnitrophota</taxon>
        <taxon>Candidatus Taenaricola</taxon>
    </lineage>
</organism>
<dbReference type="CDD" id="cd04179">
    <property type="entry name" value="DPM_DPG-synthase_like"/>
    <property type="match status" value="1"/>
</dbReference>
<proteinExistence type="predicted"/>
<gene>
    <name evidence="2" type="ORF">COW11_06310</name>
</gene>
<dbReference type="InterPro" id="IPR050256">
    <property type="entry name" value="Glycosyltransferase_2"/>
</dbReference>
<dbReference type="GO" id="GO:0016740">
    <property type="term" value="F:transferase activity"/>
    <property type="evidence" value="ECO:0007669"/>
    <property type="project" value="UniProtKB-KW"/>
</dbReference>
<dbReference type="Proteomes" id="UP000231267">
    <property type="component" value="Unassembled WGS sequence"/>
</dbReference>
<sequence length="232" mass="26475">NAAKTLKITLDDIPRDCVDDIILVDDVSRDNTVDVAKQLGIKHIFVHEKNTGYGGNQKTCYKEALKLGVDIVVMVHPDYQYDPKMIPQLIEPIKKGEADAVFGSRMMKGGALEGGMPLWKHNANILLTALENVILRTYLTEYHSGFRAYSAKLLKAIKFEDNSDNFVFDTEIIVQILLKGFKIDEIPIRTRYFPEASTVRFWQGTRYGLGILRTMLKYILHTKKIVSFKQFM</sequence>
<dbReference type="SUPFAM" id="SSF53448">
    <property type="entry name" value="Nucleotide-diphospho-sugar transferases"/>
    <property type="match status" value="1"/>
</dbReference>
<evidence type="ECO:0000259" key="1">
    <source>
        <dbReference type="Pfam" id="PF00535"/>
    </source>
</evidence>
<dbReference type="PANTHER" id="PTHR48090">
    <property type="entry name" value="UNDECAPRENYL-PHOSPHATE 4-DEOXY-4-FORMAMIDO-L-ARABINOSE TRANSFERASE-RELATED"/>
    <property type="match status" value="1"/>
</dbReference>
<comment type="caution">
    <text evidence="2">The sequence shown here is derived from an EMBL/GenBank/DDBJ whole genome shotgun (WGS) entry which is preliminary data.</text>
</comment>
<evidence type="ECO:0000313" key="2">
    <source>
        <dbReference type="EMBL" id="PIW65841.1"/>
    </source>
</evidence>
<dbReference type="Pfam" id="PF00535">
    <property type="entry name" value="Glycos_transf_2"/>
    <property type="match status" value="1"/>
</dbReference>
<dbReference type="InterPro" id="IPR001173">
    <property type="entry name" value="Glyco_trans_2-like"/>
</dbReference>